<dbReference type="EMBL" id="VYKL01000014">
    <property type="protein sequence ID" value="KAA9026991.1"/>
    <property type="molecule type" value="Genomic_DNA"/>
</dbReference>
<dbReference type="InterPro" id="IPR011711">
    <property type="entry name" value="GntR_C"/>
</dbReference>
<dbReference type="PANTHER" id="PTHR43537">
    <property type="entry name" value="TRANSCRIPTIONAL REGULATOR, GNTR FAMILY"/>
    <property type="match status" value="1"/>
</dbReference>
<dbReference type="GO" id="GO:0003677">
    <property type="term" value="F:DNA binding"/>
    <property type="evidence" value="ECO:0007669"/>
    <property type="project" value="UniProtKB-KW"/>
</dbReference>
<dbReference type="CDD" id="cd07377">
    <property type="entry name" value="WHTH_GntR"/>
    <property type="match status" value="1"/>
</dbReference>
<dbReference type="PROSITE" id="PS50949">
    <property type="entry name" value="HTH_GNTR"/>
    <property type="match status" value="1"/>
</dbReference>
<dbReference type="Gene3D" id="1.10.10.10">
    <property type="entry name" value="Winged helix-like DNA-binding domain superfamily/Winged helix DNA-binding domain"/>
    <property type="match status" value="1"/>
</dbReference>
<organism evidence="5 6">
    <name type="scientific">Niallia endozanthoxylica</name>
    <dbReference type="NCBI Taxonomy" id="2036016"/>
    <lineage>
        <taxon>Bacteria</taxon>
        <taxon>Bacillati</taxon>
        <taxon>Bacillota</taxon>
        <taxon>Bacilli</taxon>
        <taxon>Bacillales</taxon>
        <taxon>Bacillaceae</taxon>
        <taxon>Niallia</taxon>
    </lineage>
</organism>
<comment type="caution">
    <text evidence="5">The sequence shown here is derived from an EMBL/GenBank/DDBJ whole genome shotgun (WGS) entry which is preliminary data.</text>
</comment>
<keyword evidence="2" id="KW-0238">DNA-binding</keyword>
<dbReference type="RefSeq" id="WP_150439219.1">
    <property type="nucleotide sequence ID" value="NZ_VYKL01000014.1"/>
</dbReference>
<protein>
    <submittedName>
        <fullName evidence="5">FadR family transcriptional regulator</fullName>
    </submittedName>
</protein>
<dbReference type="InterPro" id="IPR008920">
    <property type="entry name" value="TF_FadR/GntR_C"/>
</dbReference>
<sequence length="238" mass="27229">MLSTNNVELLSIPEQIANSIKKMIIEGKIKPGDMLPSQLSLSKEFGVSRPTMKEAFNYLVDNRMIKPYDSQLGGYIVNDFLSEDVSNNIYELILLSLHSKTITHPDIFELRKIIEIPSAGLAALKRTEKDLIFLNNCLAEIRQDNLTVEEMLKIDSSVHYLLAKCTYNPLTEAIMNAIIMTYQKHSPNIQDEDKKYILIGMTDVIEAIIAQDEMRAKKAMEEHLLYSRTYLQIKRLMS</sequence>
<dbReference type="AlphaFoldDB" id="A0A5J5I062"/>
<evidence type="ECO:0000256" key="2">
    <source>
        <dbReference type="ARBA" id="ARBA00023125"/>
    </source>
</evidence>
<gene>
    <name evidence="5" type="ORF">F4V44_06645</name>
</gene>
<reference evidence="5 6" key="1">
    <citation type="submission" date="2019-09" db="EMBL/GenBank/DDBJ databases">
        <title>Whole genome sequences of isolates from the Mars Exploration Rovers.</title>
        <authorList>
            <person name="Seuylemezian A."/>
            <person name="Vaishampayan P."/>
        </authorList>
    </citation>
    <scope>NUCLEOTIDE SEQUENCE [LARGE SCALE GENOMIC DNA]</scope>
    <source>
        <strain evidence="5 6">MER_TA_151</strain>
    </source>
</reference>
<accession>A0A5J5I062</accession>
<dbReference type="Proteomes" id="UP000326671">
    <property type="component" value="Unassembled WGS sequence"/>
</dbReference>
<dbReference type="GO" id="GO:0003700">
    <property type="term" value="F:DNA-binding transcription factor activity"/>
    <property type="evidence" value="ECO:0007669"/>
    <property type="project" value="InterPro"/>
</dbReference>
<evidence type="ECO:0000256" key="1">
    <source>
        <dbReference type="ARBA" id="ARBA00023015"/>
    </source>
</evidence>
<dbReference type="SMART" id="SM00345">
    <property type="entry name" value="HTH_GNTR"/>
    <property type="match status" value="1"/>
</dbReference>
<dbReference type="SUPFAM" id="SSF48008">
    <property type="entry name" value="GntR ligand-binding domain-like"/>
    <property type="match status" value="1"/>
</dbReference>
<dbReference type="InterPro" id="IPR036388">
    <property type="entry name" value="WH-like_DNA-bd_sf"/>
</dbReference>
<dbReference type="PANTHER" id="PTHR43537:SF5">
    <property type="entry name" value="UXU OPERON TRANSCRIPTIONAL REGULATOR"/>
    <property type="match status" value="1"/>
</dbReference>
<dbReference type="Pfam" id="PF00392">
    <property type="entry name" value="GntR"/>
    <property type="match status" value="1"/>
</dbReference>
<dbReference type="InterPro" id="IPR036390">
    <property type="entry name" value="WH_DNA-bd_sf"/>
</dbReference>
<proteinExistence type="predicted"/>
<feature type="domain" description="HTH gntR-type" evidence="4">
    <location>
        <begin position="10"/>
        <end position="80"/>
    </location>
</feature>
<keyword evidence="3" id="KW-0804">Transcription</keyword>
<dbReference type="OrthoDB" id="9782299at2"/>
<evidence type="ECO:0000259" key="4">
    <source>
        <dbReference type="PROSITE" id="PS50949"/>
    </source>
</evidence>
<evidence type="ECO:0000313" key="5">
    <source>
        <dbReference type="EMBL" id="KAA9026991.1"/>
    </source>
</evidence>
<dbReference type="InterPro" id="IPR000524">
    <property type="entry name" value="Tscrpt_reg_HTH_GntR"/>
</dbReference>
<dbReference type="PRINTS" id="PR00035">
    <property type="entry name" value="HTHGNTR"/>
</dbReference>
<evidence type="ECO:0000256" key="3">
    <source>
        <dbReference type="ARBA" id="ARBA00023163"/>
    </source>
</evidence>
<evidence type="ECO:0000313" key="6">
    <source>
        <dbReference type="Proteomes" id="UP000326671"/>
    </source>
</evidence>
<dbReference type="SMART" id="SM00895">
    <property type="entry name" value="FCD"/>
    <property type="match status" value="1"/>
</dbReference>
<keyword evidence="6" id="KW-1185">Reference proteome</keyword>
<dbReference type="Gene3D" id="1.20.120.530">
    <property type="entry name" value="GntR ligand-binding domain-like"/>
    <property type="match status" value="1"/>
</dbReference>
<dbReference type="SUPFAM" id="SSF46785">
    <property type="entry name" value="Winged helix' DNA-binding domain"/>
    <property type="match status" value="1"/>
</dbReference>
<keyword evidence="1" id="KW-0805">Transcription regulation</keyword>
<dbReference type="Pfam" id="PF07729">
    <property type="entry name" value="FCD"/>
    <property type="match status" value="1"/>
</dbReference>
<name>A0A5J5I062_9BACI</name>